<dbReference type="InterPro" id="IPR041679">
    <property type="entry name" value="DNA2/NAM7-like_C"/>
</dbReference>
<evidence type="ECO:0000313" key="8">
    <source>
        <dbReference type="EnsemblProtists" id="EOD41888"/>
    </source>
</evidence>
<sequence length="1643" mass="169740">MGDLAQDQEEAARRLIALVEYTKELNEVSRRDLEPRLALRGPADAAKAAGDDIGVMLHEGFLDKLKEAKRTVASRDPTTGKQLKAQRPVVAMMADEDDVPAAAEPSRHGWVSLHRPDHDDRSPAAQAACAAYASLFSSHQEALREGRGAQLTVGVGLVRWRVDASTVIDHPLVMMPAELQLDATGAYCVRMADASAPALWTFPGVPRVAAALKLLDECARAYGLLGSSPPPPTAKRAARSRPPRAWEPLLQRAAQTLAADGVYDRGVADDATALADALRALPPAALPAALGRLVGVYGLPPAPPLPGAAAEDRWPIFSRLRRAISTPLGGGGGGGGIEQRPFLYFGLPSNAQQEAVVATLEEKGCAVLVGPPGTGKSQTIANVICHYLATGRRVLVTSKGEPALEVLRQKLPAGVRELCVSLGSADASSFRRLEAAVENLADNVAAAQPSALASATARLRRQAAGGPGGGGGDGREGPLSGLSLHREVVSELSLSQPEAATTTQLAEAVSAALEADARHAPLDAPRSRAYFLRGVRLDARRPPPQESLLAQIRAERAASGEALLWGEALRGGSPALEVLSPSRLHEVARGLRRRAEIERAAVRGEVRGEVPQIAALPEARSLRSRLVELRVSLADLEARIAAVSAAPPADGRPPPDDGKWLLSMLRHADNAAARRTPEAAAPRKEECTGPRFLFQARQTLESAAQLASLVSTLAATVDASEGVTVPEVLLRMLTRGGGGGGGGGGGLARSEGGVTDAASLLDDSEADPLRLGALLRAVHVPRLGACAAAAAKAAGVSAQWSRALLPEGEGGASSAAAARLQSWRSAADCATAISSLDTALELHSDELQEIARDCPRLPEIARACEREQKAILEQLQRAAASSGSAAGAGVPPSSVSSAAAAAASFAAALSAAATGDVARSTAAGGGAGGGTLSVHATDPPAAAAAAGESPLAALRAAVTALGSLDVSGDAAAAGVLRARERLLSARAALSHVAKLKVLARALDAPAWAGCLLRPDPPPAAPPPPAAAAQHGRASGRAGVRAAAPPLVLDACPADARRLWAAAAAAAALEAAETRDARAARAAGGAARRLTLERESAAVSQSSSAAPDGARSARYRSDLAAALTDCAASVPCWIMPTWRVSQCLPATLRSFDLVVIDEASQSNVGAVLPLLRATRVSPTAAFVSEARIGDLKAGLLRSRHPYIEQLLPERSVFDLAQTCYADARVALQQHFRCVPGCIAFSNEHFYHGRLLPRRLPPRSRRLEPALVDILVPGGAKKGKVNPAEASALVDYLVAQLARSPSELEGLSVGIISLAGVEQARLLRSLLLGRLTDAQLARHRLVVGDATSFQGDERDVILLSMVASKGAAPPQLGRTYEQRYNVALSRARDRMVLFRSLRASDVPNPDDLKQWTIQRFAAAAAGQPAAASLRLSSQVEGRSALSGGGGSGGSGTADGTADGELHAWLHARGFAFTTDCAVAGSAAVVEDEQHDRRLCVCLDGGAAASLAEWSESIKEGRALASAGWAFHRIWRSSWLVHRARCEADLASALEAAGIRPSVSAPSGGGGTRPKQPPHHLEDALSGGAGAASSSAAGGTSGLSGRKRKGGSAVAAAAAEEEEEEEVEEEGGRAEAEPAATKQAGAKKRR</sequence>
<dbReference type="InterPro" id="IPR027417">
    <property type="entry name" value="P-loop_NTPase"/>
</dbReference>
<evidence type="ECO:0000256" key="2">
    <source>
        <dbReference type="ARBA" id="ARBA00022801"/>
    </source>
</evidence>
<dbReference type="EnsemblProtists" id="EOD41888">
    <property type="protein sequence ID" value="EOD41888"/>
    <property type="gene ID" value="EMIHUDRAFT_461023"/>
</dbReference>
<dbReference type="PANTHER" id="PTHR43788:SF8">
    <property type="entry name" value="DNA-BINDING PROTEIN SMUBP-2"/>
    <property type="match status" value="1"/>
</dbReference>
<keyword evidence="1" id="KW-0547">Nucleotide-binding</keyword>
<protein>
    <recommendedName>
        <fullName evidence="7">DNA2/NAM7 helicase-like C-terminal domain-containing protein</fullName>
    </recommendedName>
</protein>
<feature type="region of interest" description="Disordered" evidence="6">
    <location>
        <begin position="1015"/>
        <end position="1035"/>
    </location>
</feature>
<evidence type="ECO:0000313" key="9">
    <source>
        <dbReference type="Proteomes" id="UP000013827"/>
    </source>
</evidence>
<feature type="domain" description="DNA2/NAM7 helicase-like C-terminal" evidence="7">
    <location>
        <begin position="1208"/>
        <end position="1391"/>
    </location>
</feature>
<dbReference type="InterPro" id="IPR050534">
    <property type="entry name" value="Coronavir_polyprotein_1ab"/>
</dbReference>
<feature type="compositionally biased region" description="Acidic residues" evidence="6">
    <location>
        <begin position="1612"/>
        <end position="1622"/>
    </location>
</feature>
<dbReference type="GO" id="GO:0005524">
    <property type="term" value="F:ATP binding"/>
    <property type="evidence" value="ECO:0007669"/>
    <property type="project" value="UniProtKB-KW"/>
</dbReference>
<proteinExistence type="predicted"/>
<evidence type="ECO:0000256" key="3">
    <source>
        <dbReference type="ARBA" id="ARBA00022806"/>
    </source>
</evidence>
<accession>A0A0D3L1K3</accession>
<dbReference type="HOGENOM" id="CLU_242755_0_0_1"/>
<keyword evidence="5" id="KW-0175">Coiled coil</keyword>
<evidence type="ECO:0000256" key="6">
    <source>
        <dbReference type="SAM" id="MobiDB-lite"/>
    </source>
</evidence>
<dbReference type="PANTHER" id="PTHR43788">
    <property type="entry name" value="DNA2/NAM7 HELICASE FAMILY MEMBER"/>
    <property type="match status" value="1"/>
</dbReference>
<dbReference type="RefSeq" id="XP_005794317.1">
    <property type="nucleotide sequence ID" value="XM_005794260.1"/>
</dbReference>
<dbReference type="OMA" id="WTFVRIR"/>
<dbReference type="GO" id="GO:0016787">
    <property type="term" value="F:hydrolase activity"/>
    <property type="evidence" value="ECO:0007669"/>
    <property type="project" value="UniProtKB-KW"/>
</dbReference>
<feature type="region of interest" description="Disordered" evidence="6">
    <location>
        <begin position="457"/>
        <end position="480"/>
    </location>
</feature>
<keyword evidence="2" id="KW-0378">Hydrolase</keyword>
<dbReference type="PaxDb" id="2903-EOD41888"/>
<organism evidence="8 9">
    <name type="scientific">Emiliania huxleyi (strain CCMP1516)</name>
    <dbReference type="NCBI Taxonomy" id="280463"/>
    <lineage>
        <taxon>Eukaryota</taxon>
        <taxon>Haptista</taxon>
        <taxon>Haptophyta</taxon>
        <taxon>Prymnesiophyceae</taxon>
        <taxon>Isochrysidales</taxon>
        <taxon>Noelaerhabdaceae</taxon>
        <taxon>Emiliania</taxon>
    </lineage>
</organism>
<feature type="compositionally biased region" description="Low complexity" evidence="6">
    <location>
        <begin position="1026"/>
        <end position="1035"/>
    </location>
</feature>
<dbReference type="KEGG" id="ehx:EMIHUDRAFT_461023"/>
<feature type="region of interest" description="Disordered" evidence="6">
    <location>
        <begin position="1553"/>
        <end position="1643"/>
    </location>
</feature>
<keyword evidence="3" id="KW-0347">Helicase</keyword>
<reference evidence="9" key="1">
    <citation type="journal article" date="2013" name="Nature">
        <title>Pan genome of the phytoplankton Emiliania underpins its global distribution.</title>
        <authorList>
            <person name="Read B.A."/>
            <person name="Kegel J."/>
            <person name="Klute M.J."/>
            <person name="Kuo A."/>
            <person name="Lefebvre S.C."/>
            <person name="Maumus F."/>
            <person name="Mayer C."/>
            <person name="Miller J."/>
            <person name="Monier A."/>
            <person name="Salamov A."/>
            <person name="Young J."/>
            <person name="Aguilar M."/>
            <person name="Claverie J.M."/>
            <person name="Frickenhaus S."/>
            <person name="Gonzalez K."/>
            <person name="Herman E.K."/>
            <person name="Lin Y.C."/>
            <person name="Napier J."/>
            <person name="Ogata H."/>
            <person name="Sarno A.F."/>
            <person name="Shmutz J."/>
            <person name="Schroeder D."/>
            <person name="de Vargas C."/>
            <person name="Verret F."/>
            <person name="von Dassow P."/>
            <person name="Valentin K."/>
            <person name="Van de Peer Y."/>
            <person name="Wheeler G."/>
            <person name="Dacks J.B."/>
            <person name="Delwiche C.F."/>
            <person name="Dyhrman S.T."/>
            <person name="Glockner G."/>
            <person name="John U."/>
            <person name="Richards T."/>
            <person name="Worden A.Z."/>
            <person name="Zhang X."/>
            <person name="Grigoriev I.V."/>
            <person name="Allen A.E."/>
            <person name="Bidle K."/>
            <person name="Borodovsky M."/>
            <person name="Bowler C."/>
            <person name="Brownlee C."/>
            <person name="Cock J.M."/>
            <person name="Elias M."/>
            <person name="Gladyshev V.N."/>
            <person name="Groth M."/>
            <person name="Guda C."/>
            <person name="Hadaegh A."/>
            <person name="Iglesias-Rodriguez M.D."/>
            <person name="Jenkins J."/>
            <person name="Jones B.M."/>
            <person name="Lawson T."/>
            <person name="Leese F."/>
            <person name="Lindquist E."/>
            <person name="Lobanov A."/>
            <person name="Lomsadze A."/>
            <person name="Malik S.B."/>
            <person name="Marsh M.E."/>
            <person name="Mackinder L."/>
            <person name="Mock T."/>
            <person name="Mueller-Roeber B."/>
            <person name="Pagarete A."/>
            <person name="Parker M."/>
            <person name="Probert I."/>
            <person name="Quesneville H."/>
            <person name="Raines C."/>
            <person name="Rensing S.A."/>
            <person name="Riano-Pachon D.M."/>
            <person name="Richier S."/>
            <person name="Rokitta S."/>
            <person name="Shiraiwa Y."/>
            <person name="Soanes D.M."/>
            <person name="van der Giezen M."/>
            <person name="Wahlund T.M."/>
            <person name="Williams B."/>
            <person name="Wilson W."/>
            <person name="Wolfe G."/>
            <person name="Wurch L.L."/>
        </authorList>
    </citation>
    <scope>NUCLEOTIDE SEQUENCE</scope>
</reference>
<keyword evidence="4" id="KW-0067">ATP-binding</keyword>
<evidence type="ECO:0000256" key="1">
    <source>
        <dbReference type="ARBA" id="ARBA00022741"/>
    </source>
</evidence>
<dbReference type="STRING" id="2903.R1E2R3"/>
<dbReference type="GO" id="GO:0043139">
    <property type="term" value="F:5'-3' DNA helicase activity"/>
    <property type="evidence" value="ECO:0007669"/>
    <property type="project" value="TreeGrafter"/>
</dbReference>
<dbReference type="eggNOG" id="ENOG502SG90">
    <property type="taxonomic scope" value="Eukaryota"/>
</dbReference>
<dbReference type="Gene3D" id="3.40.50.300">
    <property type="entry name" value="P-loop containing nucleotide triphosphate hydrolases"/>
    <property type="match status" value="2"/>
</dbReference>
<evidence type="ECO:0000256" key="5">
    <source>
        <dbReference type="SAM" id="Coils"/>
    </source>
</evidence>
<feature type="coiled-coil region" evidence="5">
    <location>
        <begin position="619"/>
        <end position="646"/>
    </location>
</feature>
<dbReference type="Pfam" id="PF13087">
    <property type="entry name" value="AAA_12"/>
    <property type="match status" value="1"/>
</dbReference>
<keyword evidence="9" id="KW-1185">Reference proteome</keyword>
<name>A0A0D3L1K3_EMIH1</name>
<dbReference type="GeneID" id="17287158"/>
<evidence type="ECO:0000256" key="4">
    <source>
        <dbReference type="ARBA" id="ARBA00022840"/>
    </source>
</evidence>
<feature type="compositionally biased region" description="Pro residues" evidence="6">
    <location>
        <begin position="1015"/>
        <end position="1025"/>
    </location>
</feature>
<evidence type="ECO:0000259" key="7">
    <source>
        <dbReference type="Pfam" id="PF13087"/>
    </source>
</evidence>
<dbReference type="SUPFAM" id="SSF52540">
    <property type="entry name" value="P-loop containing nucleoside triphosphate hydrolases"/>
    <property type="match status" value="2"/>
</dbReference>
<dbReference type="Proteomes" id="UP000013827">
    <property type="component" value="Unassembled WGS sequence"/>
</dbReference>
<reference evidence="8" key="2">
    <citation type="submission" date="2024-10" db="UniProtKB">
        <authorList>
            <consortium name="EnsemblProtists"/>
        </authorList>
    </citation>
    <scope>IDENTIFICATION</scope>
</reference>
<dbReference type="Pfam" id="PF13604">
    <property type="entry name" value="AAA_30"/>
    <property type="match status" value="1"/>
</dbReference>